<protein>
    <submittedName>
        <fullName evidence="8">Mannitol/fructose-specific phosphotransferase system, IIA domain</fullName>
    </submittedName>
</protein>
<organism evidence="8 9">
    <name type="scientific">Methylophaga sulfidovorans</name>
    <dbReference type="NCBI Taxonomy" id="45496"/>
    <lineage>
        <taxon>Bacteria</taxon>
        <taxon>Pseudomonadati</taxon>
        <taxon>Pseudomonadota</taxon>
        <taxon>Gammaproteobacteria</taxon>
        <taxon>Thiotrichales</taxon>
        <taxon>Piscirickettsiaceae</taxon>
        <taxon>Methylophaga</taxon>
    </lineage>
</organism>
<keyword evidence="4 8" id="KW-0808">Transferase</keyword>
<dbReference type="InterPro" id="IPR050893">
    <property type="entry name" value="Sugar_PTS"/>
</dbReference>
<evidence type="ECO:0000256" key="4">
    <source>
        <dbReference type="ARBA" id="ARBA00022679"/>
    </source>
</evidence>
<keyword evidence="2" id="KW-0597">Phosphoprotein</keyword>
<dbReference type="InterPro" id="IPR016152">
    <property type="entry name" value="PTrfase/Anion_transptr"/>
</dbReference>
<keyword evidence="9" id="KW-1185">Reference proteome</keyword>
<keyword evidence="5" id="KW-0598">Phosphotransferase system</keyword>
<evidence type="ECO:0000256" key="5">
    <source>
        <dbReference type="ARBA" id="ARBA00022683"/>
    </source>
</evidence>
<dbReference type="PROSITE" id="PS00372">
    <property type="entry name" value="PTS_EIIA_TYPE_2_HIS"/>
    <property type="match status" value="1"/>
</dbReference>
<evidence type="ECO:0000256" key="2">
    <source>
        <dbReference type="ARBA" id="ARBA00022553"/>
    </source>
</evidence>
<keyword evidence="1" id="KW-0813">Transport</keyword>
<dbReference type="Gene3D" id="3.40.930.10">
    <property type="entry name" value="Mannitol-specific EII, Chain A"/>
    <property type="match status" value="1"/>
</dbReference>
<proteinExistence type="predicted"/>
<reference evidence="9" key="1">
    <citation type="submission" date="2016-10" db="EMBL/GenBank/DDBJ databases">
        <authorList>
            <person name="Varghese N."/>
            <person name="Submissions S."/>
        </authorList>
    </citation>
    <scope>NUCLEOTIDE SEQUENCE [LARGE SCALE GENOMIC DNA]</scope>
    <source>
        <strain evidence="9">DSM 11578</strain>
    </source>
</reference>
<keyword evidence="6" id="KW-0418">Kinase</keyword>
<evidence type="ECO:0000256" key="3">
    <source>
        <dbReference type="ARBA" id="ARBA00022597"/>
    </source>
</evidence>
<evidence type="ECO:0000313" key="8">
    <source>
        <dbReference type="EMBL" id="SFK35781.1"/>
    </source>
</evidence>
<evidence type="ECO:0000256" key="6">
    <source>
        <dbReference type="ARBA" id="ARBA00022777"/>
    </source>
</evidence>
<evidence type="ECO:0000256" key="1">
    <source>
        <dbReference type="ARBA" id="ARBA00022448"/>
    </source>
</evidence>
<dbReference type="RefSeq" id="WP_245752862.1">
    <property type="nucleotide sequence ID" value="NZ_FOSH01000009.1"/>
</dbReference>
<keyword evidence="3" id="KW-0762">Sugar transport</keyword>
<dbReference type="CDD" id="cd00211">
    <property type="entry name" value="PTS_IIA_fru"/>
    <property type="match status" value="1"/>
</dbReference>
<dbReference type="Proteomes" id="UP000198924">
    <property type="component" value="Unassembled WGS sequence"/>
</dbReference>
<dbReference type="GO" id="GO:0009401">
    <property type="term" value="P:phosphoenolpyruvate-dependent sugar phosphotransferase system"/>
    <property type="evidence" value="ECO:0007669"/>
    <property type="project" value="UniProtKB-KW"/>
</dbReference>
<dbReference type="PANTHER" id="PTHR30181:SF3">
    <property type="entry name" value="MULTIPHOSPHORYL TRANSFER PROTEIN"/>
    <property type="match status" value="1"/>
</dbReference>
<gene>
    <name evidence="8" type="ORF">SAMN04488079_10911</name>
</gene>
<dbReference type="GO" id="GO:0016301">
    <property type="term" value="F:kinase activity"/>
    <property type="evidence" value="ECO:0007669"/>
    <property type="project" value="UniProtKB-KW"/>
</dbReference>
<feature type="domain" description="PTS EIIA type-2" evidence="7">
    <location>
        <begin position="10"/>
        <end position="150"/>
    </location>
</feature>
<dbReference type="PANTHER" id="PTHR30181">
    <property type="entry name" value="MANNITOL PERMEASE IIC COMPONENT"/>
    <property type="match status" value="1"/>
</dbReference>
<dbReference type="GO" id="GO:0005886">
    <property type="term" value="C:plasma membrane"/>
    <property type="evidence" value="ECO:0007669"/>
    <property type="project" value="TreeGrafter"/>
</dbReference>
<dbReference type="Pfam" id="PF00359">
    <property type="entry name" value="PTS_EIIA_2"/>
    <property type="match status" value="1"/>
</dbReference>
<name>A0A1I3YX48_9GAMM</name>
<dbReference type="SUPFAM" id="SSF55804">
    <property type="entry name" value="Phoshotransferase/anion transport protein"/>
    <property type="match status" value="1"/>
</dbReference>
<accession>A0A1I3YX48</accession>
<evidence type="ECO:0000313" key="9">
    <source>
        <dbReference type="Proteomes" id="UP000198924"/>
    </source>
</evidence>
<evidence type="ECO:0000259" key="7">
    <source>
        <dbReference type="PROSITE" id="PS51094"/>
    </source>
</evidence>
<dbReference type="InterPro" id="IPR002178">
    <property type="entry name" value="PTS_EIIA_type-2_dom"/>
</dbReference>
<dbReference type="AlphaFoldDB" id="A0A1I3YX48"/>
<dbReference type="EMBL" id="FOSH01000009">
    <property type="protein sequence ID" value="SFK35781.1"/>
    <property type="molecule type" value="Genomic_DNA"/>
</dbReference>
<dbReference type="GO" id="GO:0090563">
    <property type="term" value="F:protein-phosphocysteine-sugar phosphotransferase activity"/>
    <property type="evidence" value="ECO:0007669"/>
    <property type="project" value="TreeGrafter"/>
</dbReference>
<dbReference type="STRING" id="45496.SAMN04488079_10911"/>
<sequence>MLVMKQTNGELDLVQIVQLNVSASNKETVIEQATQLLVENNCVDPAFAQSMKERETRANTFLGRGIAIPHGIAEDRHLIKQDAVAILQIPQGVEWNPGQIAYMVVAIAAQTDGHITLLQTLTGLLQNDEQLQQLFKTDDEQLIVTSLNNSSEETEENEVLPDFAKKSNGRWIIPMAYTLAQPQNGLKLPDNSIRQFAYVMQIKPLMQKI</sequence>
<dbReference type="PROSITE" id="PS51094">
    <property type="entry name" value="PTS_EIIA_TYPE_2"/>
    <property type="match status" value="1"/>
</dbReference>